<feature type="domain" description="Helicase-associated" evidence="4">
    <location>
        <begin position="61"/>
        <end position="154"/>
    </location>
</feature>
<dbReference type="Pfam" id="PF04408">
    <property type="entry name" value="WHD_HA2"/>
    <property type="match status" value="1"/>
</dbReference>
<name>A0A433CWA0_9FUNG</name>
<keyword evidence="1" id="KW-0547">Nucleotide-binding</keyword>
<dbReference type="AlphaFoldDB" id="A0A433CWA0"/>
<proteinExistence type="predicted"/>
<dbReference type="OrthoDB" id="10253254at2759"/>
<dbReference type="Proteomes" id="UP000268093">
    <property type="component" value="Unassembled WGS sequence"/>
</dbReference>
<accession>A0A433CWA0</accession>
<evidence type="ECO:0000313" key="5">
    <source>
        <dbReference type="EMBL" id="RUP42817.1"/>
    </source>
</evidence>
<dbReference type="InterPro" id="IPR048333">
    <property type="entry name" value="HA2_WH"/>
</dbReference>
<dbReference type="SMART" id="SM00847">
    <property type="entry name" value="HA2"/>
    <property type="match status" value="1"/>
</dbReference>
<protein>
    <recommendedName>
        <fullName evidence="4">Helicase-associated domain-containing protein</fullName>
    </recommendedName>
</protein>
<keyword evidence="6" id="KW-1185">Reference proteome</keyword>
<comment type="catalytic activity">
    <reaction evidence="3">
        <text>ATP + H2O = ADP + phosphate + H(+)</text>
        <dbReference type="Rhea" id="RHEA:13065"/>
        <dbReference type="ChEBI" id="CHEBI:15377"/>
        <dbReference type="ChEBI" id="CHEBI:15378"/>
        <dbReference type="ChEBI" id="CHEBI:30616"/>
        <dbReference type="ChEBI" id="CHEBI:43474"/>
        <dbReference type="ChEBI" id="CHEBI:456216"/>
        <dbReference type="EC" id="3.6.4.13"/>
    </reaction>
</comment>
<dbReference type="InterPro" id="IPR027417">
    <property type="entry name" value="P-loop_NTPase"/>
</dbReference>
<dbReference type="GO" id="GO:0003723">
    <property type="term" value="F:RNA binding"/>
    <property type="evidence" value="ECO:0007669"/>
    <property type="project" value="TreeGrafter"/>
</dbReference>
<evidence type="ECO:0000313" key="6">
    <source>
        <dbReference type="Proteomes" id="UP000268093"/>
    </source>
</evidence>
<evidence type="ECO:0000256" key="1">
    <source>
        <dbReference type="ARBA" id="ARBA00022741"/>
    </source>
</evidence>
<dbReference type="PANTHER" id="PTHR18934">
    <property type="entry name" value="ATP-DEPENDENT RNA HELICASE"/>
    <property type="match status" value="1"/>
</dbReference>
<dbReference type="GO" id="GO:0071013">
    <property type="term" value="C:catalytic step 2 spliceosome"/>
    <property type="evidence" value="ECO:0007669"/>
    <property type="project" value="TreeGrafter"/>
</dbReference>
<sequence length="167" mass="18576">MDENTIPDIQRTNLGNTVLTLKVCTPSLALYSFSRTITSLDINDLLNFGFMDPPPSETLIRALEQLYALGMLNDKGKLTKMGRRMAEFPIDPLMSKAILASEKYLFSNILVYLISMKFLVLEAIQEQALDGEHSADGHDLLRAPLGLGKEAVLLHALLASRITRNTR</sequence>
<evidence type="ECO:0000259" key="4">
    <source>
        <dbReference type="SMART" id="SM00847"/>
    </source>
</evidence>
<dbReference type="InterPro" id="IPR042035">
    <property type="entry name" value="DEAH_win-hel_dom"/>
</dbReference>
<keyword evidence="2" id="KW-0067">ATP-binding</keyword>
<dbReference type="SUPFAM" id="SSF52540">
    <property type="entry name" value="P-loop containing nucleoside triphosphate hydrolases"/>
    <property type="match status" value="1"/>
</dbReference>
<dbReference type="GO" id="GO:0003724">
    <property type="term" value="F:RNA helicase activity"/>
    <property type="evidence" value="ECO:0007669"/>
    <property type="project" value="UniProtKB-EC"/>
</dbReference>
<evidence type="ECO:0000256" key="2">
    <source>
        <dbReference type="ARBA" id="ARBA00022840"/>
    </source>
</evidence>
<evidence type="ECO:0000256" key="3">
    <source>
        <dbReference type="ARBA" id="ARBA00047984"/>
    </source>
</evidence>
<dbReference type="EMBL" id="RBNI01012366">
    <property type="protein sequence ID" value="RUP42817.1"/>
    <property type="molecule type" value="Genomic_DNA"/>
</dbReference>
<dbReference type="Gene3D" id="1.10.10.2130">
    <property type="entry name" value="DEAH helicase family, winged-helix domain"/>
    <property type="match status" value="1"/>
</dbReference>
<gene>
    <name evidence="5" type="ORF">BC936DRAFT_138038</name>
</gene>
<dbReference type="InterPro" id="IPR007502">
    <property type="entry name" value="Helicase-assoc_dom"/>
</dbReference>
<comment type="caution">
    <text evidence="5">The sequence shown here is derived from an EMBL/GenBank/DDBJ whole genome shotgun (WGS) entry which is preliminary data.</text>
</comment>
<reference evidence="5 6" key="1">
    <citation type="journal article" date="2018" name="New Phytol.">
        <title>Phylogenomics of Endogonaceae and evolution of mycorrhizas within Mucoromycota.</title>
        <authorList>
            <person name="Chang Y."/>
            <person name="Desiro A."/>
            <person name="Na H."/>
            <person name="Sandor L."/>
            <person name="Lipzen A."/>
            <person name="Clum A."/>
            <person name="Barry K."/>
            <person name="Grigoriev I.V."/>
            <person name="Martin F.M."/>
            <person name="Stajich J.E."/>
            <person name="Smith M.E."/>
            <person name="Bonito G."/>
            <person name="Spatafora J.W."/>
        </authorList>
    </citation>
    <scope>NUCLEOTIDE SEQUENCE [LARGE SCALE GENOMIC DNA]</scope>
    <source>
        <strain evidence="5 6">GMNB39</strain>
    </source>
</reference>
<dbReference type="GO" id="GO:0005524">
    <property type="term" value="F:ATP binding"/>
    <property type="evidence" value="ECO:0007669"/>
    <property type="project" value="UniProtKB-KW"/>
</dbReference>
<dbReference type="PANTHER" id="PTHR18934:SF83">
    <property type="entry name" value="PRE-MRNA-SPLICING FACTOR ATP-DEPENDENT RNA HELICASE DHX16"/>
    <property type="match status" value="1"/>
</dbReference>
<organism evidence="5 6">
    <name type="scientific">Jimgerdemannia flammicorona</name>
    <dbReference type="NCBI Taxonomy" id="994334"/>
    <lineage>
        <taxon>Eukaryota</taxon>
        <taxon>Fungi</taxon>
        <taxon>Fungi incertae sedis</taxon>
        <taxon>Mucoromycota</taxon>
        <taxon>Mucoromycotina</taxon>
        <taxon>Endogonomycetes</taxon>
        <taxon>Endogonales</taxon>
        <taxon>Endogonaceae</taxon>
        <taxon>Jimgerdemannia</taxon>
    </lineage>
</organism>